<evidence type="ECO:0000256" key="2">
    <source>
        <dbReference type="SAM" id="Phobius"/>
    </source>
</evidence>
<organism evidence="3 4">
    <name type="scientific">Colletotrichum abscissum</name>
    <dbReference type="NCBI Taxonomy" id="1671311"/>
    <lineage>
        <taxon>Eukaryota</taxon>
        <taxon>Fungi</taxon>
        <taxon>Dikarya</taxon>
        <taxon>Ascomycota</taxon>
        <taxon>Pezizomycotina</taxon>
        <taxon>Sordariomycetes</taxon>
        <taxon>Hypocreomycetidae</taxon>
        <taxon>Glomerellales</taxon>
        <taxon>Glomerellaceae</taxon>
        <taxon>Colletotrichum</taxon>
        <taxon>Colletotrichum acutatum species complex</taxon>
    </lineage>
</organism>
<feature type="region of interest" description="Disordered" evidence="1">
    <location>
        <begin position="1"/>
        <end position="54"/>
    </location>
</feature>
<evidence type="ECO:0000313" key="4">
    <source>
        <dbReference type="Proteomes" id="UP001056436"/>
    </source>
</evidence>
<keyword evidence="2" id="KW-0812">Transmembrane</keyword>
<dbReference type="OrthoDB" id="4823406at2759"/>
<protein>
    <submittedName>
        <fullName evidence="3">Uncharacterized protein</fullName>
    </submittedName>
</protein>
<feature type="region of interest" description="Disordered" evidence="1">
    <location>
        <begin position="85"/>
        <end position="116"/>
    </location>
</feature>
<comment type="caution">
    <text evidence="3">The sequence shown here is derived from an EMBL/GenBank/DDBJ whole genome shotgun (WGS) entry which is preliminary data.</text>
</comment>
<proteinExistence type="predicted"/>
<evidence type="ECO:0000256" key="1">
    <source>
        <dbReference type="SAM" id="MobiDB-lite"/>
    </source>
</evidence>
<feature type="transmembrane region" description="Helical" evidence="2">
    <location>
        <begin position="137"/>
        <end position="163"/>
    </location>
</feature>
<keyword evidence="4" id="KW-1185">Reference proteome</keyword>
<keyword evidence="2" id="KW-1133">Transmembrane helix</keyword>
<dbReference type="AlphaFoldDB" id="A0A9P9XCT8"/>
<feature type="compositionally biased region" description="Pro residues" evidence="1">
    <location>
        <begin position="38"/>
        <end position="47"/>
    </location>
</feature>
<gene>
    <name evidence="3" type="ORF">CABS02_08146</name>
</gene>
<evidence type="ECO:0000313" key="3">
    <source>
        <dbReference type="EMBL" id="KAI3548943.1"/>
    </source>
</evidence>
<name>A0A9P9XCT8_9PEZI</name>
<accession>A0A9P9XCT8</accession>
<reference evidence="3" key="1">
    <citation type="submission" date="2019-01" db="EMBL/GenBank/DDBJ databases">
        <title>Colletotrichum abscissum LGMF1257.</title>
        <authorList>
            <person name="Baroncelli R."/>
        </authorList>
    </citation>
    <scope>NUCLEOTIDE SEQUENCE</scope>
    <source>
        <strain evidence="3">Ca142</strain>
    </source>
</reference>
<dbReference type="Proteomes" id="UP001056436">
    <property type="component" value="Unassembled WGS sequence"/>
</dbReference>
<keyword evidence="2" id="KW-0472">Membrane</keyword>
<dbReference type="EMBL" id="SDAQ01000047">
    <property type="protein sequence ID" value="KAI3548943.1"/>
    <property type="molecule type" value="Genomic_DNA"/>
</dbReference>
<feature type="compositionally biased region" description="Basic and acidic residues" evidence="1">
    <location>
        <begin position="1"/>
        <end position="11"/>
    </location>
</feature>
<feature type="compositionally biased region" description="Low complexity" evidence="1">
    <location>
        <begin position="102"/>
        <end position="112"/>
    </location>
</feature>
<sequence>MNWADHFDGHGRSFIYEEDVQPMNQPTRPAKPKSNPQPRRPPPPPPKRSTDPHENIHAWLSGVTIDEEHVPLASDIFHALGQIQGQTKESHQAPPVDKQQKQAETQTQRQAAGPTVTVHTMGPGFIGRAPAFGTSEFFANMVVVGILLLFAPGFTILAAGVFFTSRVAERWAGQD</sequence>